<proteinExistence type="inferred from homology"/>
<protein>
    <recommendedName>
        <fullName evidence="7">Vang-like protein</fullName>
    </recommendedName>
</protein>
<organism evidence="11 13">
    <name type="scientific">Dracunculus medinensis</name>
    <name type="common">Guinea worm</name>
    <dbReference type="NCBI Taxonomy" id="318479"/>
    <lineage>
        <taxon>Eukaryota</taxon>
        <taxon>Metazoa</taxon>
        <taxon>Ecdysozoa</taxon>
        <taxon>Nematoda</taxon>
        <taxon>Chromadorea</taxon>
        <taxon>Rhabditida</taxon>
        <taxon>Spirurina</taxon>
        <taxon>Dracunculoidea</taxon>
        <taxon>Dracunculidae</taxon>
        <taxon>Dracunculus</taxon>
    </lineage>
</organism>
<evidence type="ECO:0000313" key="10">
    <source>
        <dbReference type="EMBL" id="VDN51808.1"/>
    </source>
</evidence>
<evidence type="ECO:0000256" key="4">
    <source>
        <dbReference type="ARBA" id="ARBA00022989"/>
    </source>
</evidence>
<evidence type="ECO:0000256" key="2">
    <source>
        <dbReference type="ARBA" id="ARBA00022475"/>
    </source>
</evidence>
<feature type="transmembrane region" description="Helical" evidence="9">
    <location>
        <begin position="147"/>
        <end position="166"/>
    </location>
</feature>
<dbReference type="Proteomes" id="UP000274756">
    <property type="component" value="Unassembled WGS sequence"/>
</dbReference>
<evidence type="ECO:0000313" key="11">
    <source>
        <dbReference type="Proteomes" id="UP000038040"/>
    </source>
</evidence>
<feature type="transmembrane region" description="Helical" evidence="9">
    <location>
        <begin position="178"/>
        <end position="199"/>
    </location>
</feature>
<keyword evidence="4 9" id="KW-1133">Transmembrane helix</keyword>
<keyword evidence="3 9" id="KW-0812">Transmembrane</keyword>
<dbReference type="STRING" id="318479.A0A0N4UIR9"/>
<evidence type="ECO:0000256" key="8">
    <source>
        <dbReference type="SAM" id="MobiDB-lite"/>
    </source>
</evidence>
<evidence type="ECO:0000256" key="9">
    <source>
        <dbReference type="SAM" id="Phobius"/>
    </source>
</evidence>
<dbReference type="GO" id="GO:0005886">
    <property type="term" value="C:plasma membrane"/>
    <property type="evidence" value="ECO:0007669"/>
    <property type="project" value="UniProtKB-SubCell"/>
</dbReference>
<feature type="region of interest" description="Disordered" evidence="8">
    <location>
        <begin position="1"/>
        <end position="27"/>
    </location>
</feature>
<dbReference type="EMBL" id="UYYG01000032">
    <property type="protein sequence ID" value="VDN51808.1"/>
    <property type="molecule type" value="Genomic_DNA"/>
</dbReference>
<accession>A0A0N4UIR9</accession>
<dbReference type="PIRSF" id="PIRSF007991">
    <property type="entry name" value="Strabismus"/>
    <property type="match status" value="1"/>
</dbReference>
<evidence type="ECO:0000313" key="12">
    <source>
        <dbReference type="Proteomes" id="UP000274756"/>
    </source>
</evidence>
<dbReference type="Pfam" id="PF06638">
    <property type="entry name" value="Strabismus"/>
    <property type="match status" value="1"/>
</dbReference>
<sequence length="533" mass="60428">MSVMSENSGRRASSVRGSRSSRSVPRARIGSSDIATPFLVPHFSAATSEGTTKQLNLDDENWAESTTVVTGNTSEHSYSGLNERVFVAPVGRVVVRRCSRILWLCSAFTISLIAIISAPMMTSLPLILKQFGYMWPEIICEADCQGLLLNMAMKSLFLIVALWAMYFRRAPADMPRLFFHRTTLTLFALFVLFAFWLFYSVRILYERQNNFIVVVNFALSLLDALLYFHYISVIILELRALRPEFIVSIVRDPDGESQTFNIGIMSVQEAAVHVLRLYYTYFPSYNPFLDKENGLSRFNNDTMLVSEPKQPSGFKMYDIEGLGAECTISEANARALMEATAKRRIGGHNERFHDVVDWERRVQKRKYRLISTTEDAFASVQSITANCQKKLLGEPMEALGAAQAVFAAIARPLNKYLKLTRQQPRHSADQVVAHLARCLSLRFSAFTFLQRFFSPKFPFPDRIEESKWSIMCNVQASTTIRHGMIFILRCHQQDDDAGVQLLCTLHSLPFFNLTEQQSSTSKFALKITPESAV</sequence>
<evidence type="ECO:0000256" key="1">
    <source>
        <dbReference type="ARBA" id="ARBA00004651"/>
    </source>
</evidence>
<comment type="subcellular location">
    <subcellularLocation>
        <location evidence="1">Cell membrane</location>
        <topology evidence="1">Multi-pass membrane protein</topology>
    </subcellularLocation>
</comment>
<evidence type="ECO:0000256" key="6">
    <source>
        <dbReference type="ARBA" id="ARBA00025718"/>
    </source>
</evidence>
<keyword evidence="12" id="KW-1185">Reference proteome</keyword>
<feature type="transmembrane region" description="Helical" evidence="9">
    <location>
        <begin position="211"/>
        <end position="236"/>
    </location>
</feature>
<reference evidence="13" key="1">
    <citation type="submission" date="2017-02" db="UniProtKB">
        <authorList>
            <consortium name="WormBaseParasite"/>
        </authorList>
    </citation>
    <scope>IDENTIFICATION</scope>
</reference>
<comment type="similarity">
    <text evidence="6 7">Belongs to the Vang family.</text>
</comment>
<dbReference type="AlphaFoldDB" id="A0A0N4UIR9"/>
<dbReference type="OrthoDB" id="8887313at2759"/>
<dbReference type="PANTHER" id="PTHR20886">
    <property type="entry name" value="VANG-LIKE PROTEIN"/>
    <property type="match status" value="1"/>
</dbReference>
<dbReference type="Proteomes" id="UP000038040">
    <property type="component" value="Unplaced"/>
</dbReference>
<evidence type="ECO:0000313" key="13">
    <source>
        <dbReference type="WBParaSite" id="DME_0000751401-mRNA-1"/>
    </source>
</evidence>
<name>A0A0N4UIR9_DRAME</name>
<evidence type="ECO:0000256" key="7">
    <source>
        <dbReference type="PIRNR" id="PIRNR007991"/>
    </source>
</evidence>
<feature type="transmembrane region" description="Helical" evidence="9">
    <location>
        <begin position="101"/>
        <end position="127"/>
    </location>
</feature>
<keyword evidence="2 7" id="KW-1003">Cell membrane</keyword>
<reference evidence="10 12" key="2">
    <citation type="submission" date="2018-11" db="EMBL/GenBank/DDBJ databases">
        <authorList>
            <consortium name="Pathogen Informatics"/>
        </authorList>
    </citation>
    <scope>NUCLEOTIDE SEQUENCE [LARGE SCALE GENOMIC DNA]</scope>
</reference>
<keyword evidence="5 7" id="KW-0472">Membrane</keyword>
<evidence type="ECO:0000256" key="5">
    <source>
        <dbReference type="ARBA" id="ARBA00023136"/>
    </source>
</evidence>
<dbReference type="InterPro" id="IPR009539">
    <property type="entry name" value="VANGL"/>
</dbReference>
<dbReference type="WBParaSite" id="DME_0000751401-mRNA-1">
    <property type="protein sequence ID" value="DME_0000751401-mRNA-1"/>
    <property type="gene ID" value="DME_0000751401"/>
</dbReference>
<feature type="compositionally biased region" description="Low complexity" evidence="8">
    <location>
        <begin position="10"/>
        <end position="27"/>
    </location>
</feature>
<gene>
    <name evidence="10" type="ORF">DME_LOCUS1781</name>
</gene>
<evidence type="ECO:0000256" key="3">
    <source>
        <dbReference type="ARBA" id="ARBA00022692"/>
    </source>
</evidence>